<dbReference type="EMBL" id="RKHR01000005">
    <property type="protein sequence ID" value="ROS00174.1"/>
    <property type="molecule type" value="Genomic_DNA"/>
</dbReference>
<dbReference type="OrthoDB" id="7858522at2"/>
<protein>
    <submittedName>
        <fullName evidence="2">Inner membrane protein</fullName>
    </submittedName>
</protein>
<reference evidence="2 3" key="1">
    <citation type="submission" date="2018-11" db="EMBL/GenBank/DDBJ databases">
        <title>Genomic Encyclopedia of Type Strains, Phase IV (KMG-IV): sequencing the most valuable type-strain genomes for metagenomic binning, comparative biology and taxonomic classification.</title>
        <authorList>
            <person name="Goeker M."/>
        </authorList>
    </citation>
    <scope>NUCLEOTIDE SEQUENCE [LARGE SCALE GENOMIC DNA]</scope>
    <source>
        <strain evidence="2 3">DSM 100316</strain>
    </source>
</reference>
<name>A0A3N2DK42_9GAMM</name>
<comment type="caution">
    <text evidence="2">The sequence shown here is derived from an EMBL/GenBank/DDBJ whole genome shotgun (WGS) entry which is preliminary data.</text>
</comment>
<organism evidence="2 3">
    <name type="scientific">Sinobacterium caligoides</name>
    <dbReference type="NCBI Taxonomy" id="933926"/>
    <lineage>
        <taxon>Bacteria</taxon>
        <taxon>Pseudomonadati</taxon>
        <taxon>Pseudomonadota</taxon>
        <taxon>Gammaproteobacteria</taxon>
        <taxon>Cellvibrionales</taxon>
        <taxon>Spongiibacteraceae</taxon>
        <taxon>Sinobacterium</taxon>
    </lineage>
</organism>
<keyword evidence="3" id="KW-1185">Reference proteome</keyword>
<evidence type="ECO:0000313" key="2">
    <source>
        <dbReference type="EMBL" id="ROS00174.1"/>
    </source>
</evidence>
<dbReference type="RefSeq" id="WP_123713154.1">
    <property type="nucleotide sequence ID" value="NZ_RKHR01000005.1"/>
</dbReference>
<dbReference type="Pfam" id="PF10688">
    <property type="entry name" value="Imp-YgjV"/>
    <property type="match status" value="1"/>
</dbReference>
<dbReference type="PIRSF" id="PIRSF011443">
    <property type="entry name" value="YgjV"/>
    <property type="match status" value="1"/>
</dbReference>
<feature type="transmembrane region" description="Helical" evidence="1">
    <location>
        <begin position="144"/>
        <end position="164"/>
    </location>
</feature>
<proteinExistence type="predicted"/>
<dbReference type="InterPro" id="IPR026267">
    <property type="entry name" value="YgjV"/>
</dbReference>
<feature type="transmembrane region" description="Helical" evidence="1">
    <location>
        <begin position="91"/>
        <end position="114"/>
    </location>
</feature>
<sequence>MFGLTNFELSQCLITVAIGFDIMSFQFKRREAILACLTVSVVFISVHFYLLGNMTAALLVSASILRNLVSIFSTSKYTMSFFVALSSAVTALTYSGILSIVALLGTSIQTVAAFSKTDKRVRILMMIGTSVWLAHNYFAGSPAAVLMETIFLSSNIIAYYRFYIREARAAINNRAVISD</sequence>
<evidence type="ECO:0000256" key="1">
    <source>
        <dbReference type="SAM" id="Phobius"/>
    </source>
</evidence>
<gene>
    <name evidence="2" type="ORF">EDC56_2810</name>
</gene>
<keyword evidence="1" id="KW-0812">Transmembrane</keyword>
<feature type="transmembrane region" description="Helical" evidence="1">
    <location>
        <begin position="121"/>
        <end position="138"/>
    </location>
</feature>
<dbReference type="Proteomes" id="UP000275394">
    <property type="component" value="Unassembled WGS sequence"/>
</dbReference>
<feature type="transmembrane region" description="Helical" evidence="1">
    <location>
        <begin position="32"/>
        <end position="52"/>
    </location>
</feature>
<accession>A0A3N2DK42</accession>
<dbReference type="AlphaFoldDB" id="A0A3N2DK42"/>
<evidence type="ECO:0000313" key="3">
    <source>
        <dbReference type="Proteomes" id="UP000275394"/>
    </source>
</evidence>
<keyword evidence="1" id="KW-1133">Transmembrane helix</keyword>
<keyword evidence="1" id="KW-0472">Membrane</keyword>
<dbReference type="InterPro" id="IPR019629">
    <property type="entry name" value="Uncharacterised_HI1736/YgjV"/>
</dbReference>